<evidence type="ECO:0000259" key="7">
    <source>
        <dbReference type="Pfam" id="PF01435"/>
    </source>
</evidence>
<dbReference type="GO" id="GO:0046872">
    <property type="term" value="F:metal ion binding"/>
    <property type="evidence" value="ECO:0007669"/>
    <property type="project" value="UniProtKB-KW"/>
</dbReference>
<dbReference type="EMBL" id="SHAG01000003">
    <property type="protein sequence ID" value="RZO77304.1"/>
    <property type="molecule type" value="Genomic_DNA"/>
</dbReference>
<comment type="caution">
    <text evidence="8">The sequence shown here is derived from an EMBL/GenBank/DDBJ whole genome shotgun (WGS) entry which is preliminary data.</text>
</comment>
<dbReference type="Pfam" id="PF01435">
    <property type="entry name" value="Peptidase_M48"/>
    <property type="match status" value="1"/>
</dbReference>
<name>A0A520S4C5_9GAMM</name>
<evidence type="ECO:0000256" key="3">
    <source>
        <dbReference type="ARBA" id="ARBA00022723"/>
    </source>
</evidence>
<dbReference type="PANTHER" id="PTHR22726:SF1">
    <property type="entry name" value="METALLOENDOPEPTIDASE OMA1, MITOCHONDRIAL"/>
    <property type="match status" value="1"/>
</dbReference>
<dbReference type="GO" id="GO:0004222">
    <property type="term" value="F:metalloendopeptidase activity"/>
    <property type="evidence" value="ECO:0007669"/>
    <property type="project" value="InterPro"/>
</dbReference>
<sequence length="482" mass="53673">MKNQGLISLVLLLAFVPDLSAISEKKEIELGRAEHKKIISQYGVYRDESLQDYVTMVGERVAAVSSRPNLDYQFTVLNDAAINAFALPGGFIYITRGMLTHMNSESELAAVLGHEIAHVTEKHALRRNRASTGVNFLNSVAAAAVYSQMGSVASSGLGELGSLYGGVLITGFSREYELEADEVGASFMAKAGYNPEAMLRTIDILKAKDRIEIEQARLEKRKPEIYHGFLSTHPDHDTRYRQAIEALRDLSIEYTEFVETDEFLQKLNGLAYGSNRQVGVIRGNIFYHPKLGIKLRFPDQWRIASARRGIQILSRTGDASFLIASGRFEKNTTPENYASVNLGLTVRNGRKITIGDYPAFLGVADRGDSVFGPRPLRFAILFDERRRLAYELYGSGKHDLRKIANDKDFIATIFSFGPMGRQDYKKAKVPRLQVVRAEDGITMQVLAEQSPITNYALDKLRVINGLYPNGEPNPGTLIKIVD</sequence>
<dbReference type="GO" id="GO:0051603">
    <property type="term" value="P:proteolysis involved in protein catabolic process"/>
    <property type="evidence" value="ECO:0007669"/>
    <property type="project" value="TreeGrafter"/>
</dbReference>
<gene>
    <name evidence="8" type="ORF">EVA68_01570</name>
</gene>
<evidence type="ECO:0000256" key="2">
    <source>
        <dbReference type="ARBA" id="ARBA00022670"/>
    </source>
</evidence>
<proteinExistence type="predicted"/>
<evidence type="ECO:0000256" key="6">
    <source>
        <dbReference type="ARBA" id="ARBA00023049"/>
    </source>
</evidence>
<keyword evidence="5" id="KW-0862">Zinc</keyword>
<evidence type="ECO:0000313" key="9">
    <source>
        <dbReference type="Proteomes" id="UP000316199"/>
    </source>
</evidence>
<dbReference type="Proteomes" id="UP000316199">
    <property type="component" value="Unassembled WGS sequence"/>
</dbReference>
<keyword evidence="4" id="KW-0378">Hydrolase</keyword>
<dbReference type="GO" id="GO:0016020">
    <property type="term" value="C:membrane"/>
    <property type="evidence" value="ECO:0007669"/>
    <property type="project" value="TreeGrafter"/>
</dbReference>
<comment type="cofactor">
    <cofactor evidence="1">
        <name>Zn(2+)</name>
        <dbReference type="ChEBI" id="CHEBI:29105"/>
    </cofactor>
</comment>
<protein>
    <recommendedName>
        <fullName evidence="7">Peptidase M48 domain-containing protein</fullName>
    </recommendedName>
</protein>
<accession>A0A520S4C5</accession>
<dbReference type="InterPro" id="IPR051156">
    <property type="entry name" value="Mito/Outer_Membr_Metalloprot"/>
</dbReference>
<dbReference type="PANTHER" id="PTHR22726">
    <property type="entry name" value="METALLOENDOPEPTIDASE OMA1"/>
    <property type="match status" value="1"/>
</dbReference>
<evidence type="ECO:0000256" key="5">
    <source>
        <dbReference type="ARBA" id="ARBA00022833"/>
    </source>
</evidence>
<organism evidence="8 9">
    <name type="scientific">OM182 bacterium</name>
    <dbReference type="NCBI Taxonomy" id="2510334"/>
    <lineage>
        <taxon>Bacteria</taxon>
        <taxon>Pseudomonadati</taxon>
        <taxon>Pseudomonadota</taxon>
        <taxon>Gammaproteobacteria</taxon>
        <taxon>OMG group</taxon>
        <taxon>OM182 clade</taxon>
    </lineage>
</organism>
<evidence type="ECO:0000313" key="8">
    <source>
        <dbReference type="EMBL" id="RZO77304.1"/>
    </source>
</evidence>
<keyword evidence="2" id="KW-0645">Protease</keyword>
<dbReference type="Gene3D" id="3.30.2010.10">
    <property type="entry name" value="Metalloproteases ('zincins'), catalytic domain"/>
    <property type="match status" value="1"/>
</dbReference>
<dbReference type="AlphaFoldDB" id="A0A520S4C5"/>
<feature type="domain" description="Peptidase M48" evidence="7">
    <location>
        <begin position="50"/>
        <end position="242"/>
    </location>
</feature>
<evidence type="ECO:0000256" key="4">
    <source>
        <dbReference type="ARBA" id="ARBA00022801"/>
    </source>
</evidence>
<keyword evidence="3" id="KW-0479">Metal-binding</keyword>
<reference evidence="8 9" key="1">
    <citation type="submission" date="2019-02" db="EMBL/GenBank/DDBJ databases">
        <title>Prokaryotic population dynamics and viral predation in marine succession experiment using metagenomics: the confinement effect.</title>
        <authorList>
            <person name="Haro-Moreno J.M."/>
            <person name="Rodriguez-Valera F."/>
            <person name="Lopez-Perez M."/>
        </authorList>
    </citation>
    <scope>NUCLEOTIDE SEQUENCE [LARGE SCALE GENOMIC DNA]</scope>
    <source>
        <strain evidence="8">MED-G157</strain>
    </source>
</reference>
<dbReference type="InterPro" id="IPR001915">
    <property type="entry name" value="Peptidase_M48"/>
</dbReference>
<evidence type="ECO:0000256" key="1">
    <source>
        <dbReference type="ARBA" id="ARBA00001947"/>
    </source>
</evidence>
<dbReference type="CDD" id="cd07333">
    <property type="entry name" value="M48C_bepA_like"/>
    <property type="match status" value="1"/>
</dbReference>
<keyword evidence="6" id="KW-0482">Metalloprotease</keyword>